<dbReference type="EMBL" id="CP113797">
    <property type="protein sequence ID" value="WAL62277.1"/>
    <property type="molecule type" value="Genomic_DNA"/>
</dbReference>
<dbReference type="RefSeq" id="WP_268612511.1">
    <property type="nucleotide sequence ID" value="NZ_CP113797.1"/>
</dbReference>
<dbReference type="GO" id="GO:0005886">
    <property type="term" value="C:plasma membrane"/>
    <property type="evidence" value="ECO:0007669"/>
    <property type="project" value="TreeGrafter"/>
</dbReference>
<keyword evidence="12" id="KW-1185">Reference proteome</keyword>
<dbReference type="PANTHER" id="PTHR43047">
    <property type="entry name" value="TWO-COMPONENT HISTIDINE PROTEIN KINASE"/>
    <property type="match status" value="1"/>
</dbReference>
<dbReference type="Gene3D" id="1.10.287.130">
    <property type="match status" value="1"/>
</dbReference>
<feature type="coiled-coil region" evidence="9">
    <location>
        <begin position="137"/>
        <end position="175"/>
    </location>
</feature>
<dbReference type="CDD" id="cd00082">
    <property type="entry name" value="HisKA"/>
    <property type="match status" value="1"/>
</dbReference>
<dbReference type="SUPFAM" id="SSF47384">
    <property type="entry name" value="Homodimeric domain of signal transducing histidine kinase"/>
    <property type="match status" value="1"/>
</dbReference>
<dbReference type="PANTHER" id="PTHR43047:SF72">
    <property type="entry name" value="OSMOSENSING HISTIDINE PROTEIN KINASE SLN1"/>
    <property type="match status" value="1"/>
</dbReference>
<dbReference type="PROSITE" id="PS50109">
    <property type="entry name" value="HIS_KIN"/>
    <property type="match status" value="1"/>
</dbReference>
<dbReference type="SUPFAM" id="SSF55874">
    <property type="entry name" value="ATPase domain of HSP90 chaperone/DNA topoisomerase II/histidine kinase"/>
    <property type="match status" value="1"/>
</dbReference>
<dbReference type="GO" id="GO:0000155">
    <property type="term" value="F:phosphorelay sensor kinase activity"/>
    <property type="evidence" value="ECO:0007669"/>
    <property type="project" value="InterPro"/>
</dbReference>
<dbReference type="Gene3D" id="3.30.565.10">
    <property type="entry name" value="Histidine kinase-like ATPase, C-terminal domain"/>
    <property type="match status" value="1"/>
</dbReference>
<evidence type="ECO:0000313" key="11">
    <source>
        <dbReference type="EMBL" id="WAL62277.1"/>
    </source>
</evidence>
<feature type="domain" description="Histidine kinase" evidence="10">
    <location>
        <begin position="171"/>
        <end position="394"/>
    </location>
</feature>
<dbReference type="SMART" id="SM00387">
    <property type="entry name" value="HATPase_c"/>
    <property type="match status" value="1"/>
</dbReference>
<dbReference type="EC" id="2.7.13.3" evidence="3"/>
<keyword evidence="5" id="KW-0808">Transferase</keyword>
<proteinExistence type="inferred from homology"/>
<dbReference type="InterPro" id="IPR003594">
    <property type="entry name" value="HATPase_dom"/>
</dbReference>
<dbReference type="KEGG" id="tsin:OXH18_09890"/>
<name>A0A9E8ZIE9_9CYAN</name>
<gene>
    <name evidence="11" type="ORF">OXH18_09890</name>
</gene>
<dbReference type="PRINTS" id="PR00344">
    <property type="entry name" value="BCTRLSENSOR"/>
</dbReference>
<reference evidence="11" key="1">
    <citation type="submission" date="2022-12" db="EMBL/GenBank/DDBJ databases">
        <title>Polyphasic identification of a Novel Hot-Spring Cyanobacterium Ocullathermofonsia sinensis gen nov. sp. nov. and Genomic Insights on its Adaptations to the Thermal Habitat.</title>
        <authorList>
            <person name="Daroch M."/>
            <person name="Tang J."/>
            <person name="Jiang Y."/>
        </authorList>
    </citation>
    <scope>NUCLEOTIDE SEQUENCE</scope>
    <source>
        <strain evidence="11">PKUAC-SCTA174</strain>
    </source>
</reference>
<keyword evidence="7" id="KW-0902">Two-component regulatory system</keyword>
<dbReference type="Proteomes" id="UP001163152">
    <property type="component" value="Chromosome"/>
</dbReference>
<evidence type="ECO:0000256" key="4">
    <source>
        <dbReference type="ARBA" id="ARBA00022553"/>
    </source>
</evidence>
<evidence type="ECO:0000256" key="8">
    <source>
        <dbReference type="ARBA" id="ARBA00074306"/>
    </source>
</evidence>
<evidence type="ECO:0000256" key="3">
    <source>
        <dbReference type="ARBA" id="ARBA00012438"/>
    </source>
</evidence>
<dbReference type="Pfam" id="PF00512">
    <property type="entry name" value="HisKA"/>
    <property type="match status" value="1"/>
</dbReference>
<dbReference type="CDD" id="cd16922">
    <property type="entry name" value="HATPase_EvgS-ArcB-TorS-like"/>
    <property type="match status" value="1"/>
</dbReference>
<evidence type="ECO:0000259" key="10">
    <source>
        <dbReference type="PROSITE" id="PS50109"/>
    </source>
</evidence>
<sequence length="405" mass="44945">MTDFAQLLTERSETITNQWIEAVSSDRQIQSTENLSRTAIRDHIPHVLKALATVLSHKQDSDIATIAQASLQHGTLRAEQGFDPAEITREYHLLRSTILSTLRTDLLQGTPEELFRAMSLINAVVDTAIAQCFKSYMQERLRELEQLQNQLTLTNQELNRLIRASQENLAMLAHELKTPLNSIIGYSDLFLRQQRQSEMRDTVASLEHIERVLRNGRKLLRLINDVLELSRCDAGRMTLQLAETDVDAIIASVLETVHPLADSRGLELVMDCNLAPKQVTVDSLRLQQILTNLVSNAIRYTVTGSVTIYARSIGSSEWEVSVTDTGIGIPPDDQTRIFDPFVQLRSSESLVASDGTGLGLAIVARLVNLMQGRISLTSQVGIGTTVTVVLPIEVRQPEDATASTV</sequence>
<dbReference type="GO" id="GO:0009927">
    <property type="term" value="F:histidine phosphotransfer kinase activity"/>
    <property type="evidence" value="ECO:0007669"/>
    <property type="project" value="TreeGrafter"/>
</dbReference>
<organism evidence="11 12">
    <name type="scientific">Thermocoleostomius sinensis A174</name>
    <dbReference type="NCBI Taxonomy" id="2016057"/>
    <lineage>
        <taxon>Bacteria</taxon>
        <taxon>Bacillati</taxon>
        <taxon>Cyanobacteriota</taxon>
        <taxon>Cyanophyceae</taxon>
        <taxon>Oculatellales</taxon>
        <taxon>Oculatellaceae</taxon>
        <taxon>Thermocoleostomius</taxon>
    </lineage>
</organism>
<dbReference type="InterPro" id="IPR005467">
    <property type="entry name" value="His_kinase_dom"/>
</dbReference>
<dbReference type="SMART" id="SM00388">
    <property type="entry name" value="HisKA"/>
    <property type="match status" value="1"/>
</dbReference>
<dbReference type="AlphaFoldDB" id="A0A9E8ZIE9"/>
<protein>
    <recommendedName>
        <fullName evidence="8">Circadian input-output histidine kinase CikA</fullName>
        <ecNumber evidence="3">2.7.13.3</ecNumber>
    </recommendedName>
</protein>
<evidence type="ECO:0000256" key="9">
    <source>
        <dbReference type="SAM" id="Coils"/>
    </source>
</evidence>
<dbReference type="InterPro" id="IPR025751">
    <property type="entry name" value="RsbRD_N_dom"/>
</dbReference>
<dbReference type="FunFam" id="3.30.565.10:FF:000010">
    <property type="entry name" value="Sensor histidine kinase RcsC"/>
    <property type="match status" value="1"/>
</dbReference>
<evidence type="ECO:0000256" key="7">
    <source>
        <dbReference type="ARBA" id="ARBA00023012"/>
    </source>
</evidence>
<dbReference type="Pfam" id="PF14361">
    <property type="entry name" value="RsbRD_N"/>
    <property type="match status" value="1"/>
</dbReference>
<comment type="catalytic activity">
    <reaction evidence="1">
        <text>ATP + protein L-histidine = ADP + protein N-phospho-L-histidine.</text>
        <dbReference type="EC" id="2.7.13.3"/>
    </reaction>
</comment>
<accession>A0A9E8ZIE9</accession>
<dbReference type="InterPro" id="IPR036890">
    <property type="entry name" value="HATPase_C_sf"/>
</dbReference>
<dbReference type="InterPro" id="IPR004358">
    <property type="entry name" value="Sig_transdc_His_kin-like_C"/>
</dbReference>
<keyword evidence="4" id="KW-0597">Phosphoprotein</keyword>
<dbReference type="InterPro" id="IPR003661">
    <property type="entry name" value="HisK_dim/P_dom"/>
</dbReference>
<keyword evidence="9" id="KW-0175">Coiled coil</keyword>
<evidence type="ECO:0000256" key="2">
    <source>
        <dbReference type="ARBA" id="ARBA00006402"/>
    </source>
</evidence>
<dbReference type="InterPro" id="IPR036097">
    <property type="entry name" value="HisK_dim/P_sf"/>
</dbReference>
<evidence type="ECO:0000313" key="12">
    <source>
        <dbReference type="Proteomes" id="UP001163152"/>
    </source>
</evidence>
<dbReference type="Pfam" id="PF02518">
    <property type="entry name" value="HATPase_c"/>
    <property type="match status" value="1"/>
</dbReference>
<keyword evidence="6 11" id="KW-0418">Kinase</keyword>
<comment type="similarity">
    <text evidence="2">In the N-terminal section; belongs to the phytochrome family.</text>
</comment>
<evidence type="ECO:0000256" key="1">
    <source>
        <dbReference type="ARBA" id="ARBA00000085"/>
    </source>
</evidence>
<evidence type="ECO:0000256" key="5">
    <source>
        <dbReference type="ARBA" id="ARBA00022679"/>
    </source>
</evidence>
<evidence type="ECO:0000256" key="6">
    <source>
        <dbReference type="ARBA" id="ARBA00022777"/>
    </source>
</evidence>